<accession>A0ABD2A4K5</accession>
<evidence type="ECO:0000313" key="2">
    <source>
        <dbReference type="Proteomes" id="UP001607302"/>
    </source>
</evidence>
<dbReference type="AlphaFoldDB" id="A0ABD2A4K5"/>
<reference evidence="1 2" key="1">
    <citation type="journal article" date="2024" name="Ann. Entomol. Soc. Am.">
        <title>Genomic analyses of the southern and eastern yellowjacket wasps (Hymenoptera: Vespidae) reveal evolutionary signatures of social life.</title>
        <authorList>
            <person name="Catto M.A."/>
            <person name="Caine P.B."/>
            <person name="Orr S.E."/>
            <person name="Hunt B.G."/>
            <person name="Goodisman M.A.D."/>
        </authorList>
    </citation>
    <scope>NUCLEOTIDE SEQUENCE [LARGE SCALE GENOMIC DNA]</scope>
    <source>
        <strain evidence="1">233</strain>
        <tissue evidence="1">Head and thorax</tissue>
    </source>
</reference>
<proteinExistence type="predicted"/>
<dbReference type="EMBL" id="JAUDFV010000155">
    <property type="protein sequence ID" value="KAL2715549.1"/>
    <property type="molecule type" value="Genomic_DNA"/>
</dbReference>
<keyword evidence="2" id="KW-1185">Reference proteome</keyword>
<organism evidence="1 2">
    <name type="scientific">Vespula squamosa</name>
    <name type="common">Southern yellow jacket</name>
    <name type="synonym">Wasp</name>
    <dbReference type="NCBI Taxonomy" id="30214"/>
    <lineage>
        <taxon>Eukaryota</taxon>
        <taxon>Metazoa</taxon>
        <taxon>Ecdysozoa</taxon>
        <taxon>Arthropoda</taxon>
        <taxon>Hexapoda</taxon>
        <taxon>Insecta</taxon>
        <taxon>Pterygota</taxon>
        <taxon>Neoptera</taxon>
        <taxon>Endopterygota</taxon>
        <taxon>Hymenoptera</taxon>
        <taxon>Apocrita</taxon>
        <taxon>Aculeata</taxon>
        <taxon>Vespoidea</taxon>
        <taxon>Vespidae</taxon>
        <taxon>Vespinae</taxon>
        <taxon>Vespula</taxon>
    </lineage>
</organism>
<comment type="caution">
    <text evidence="1">The sequence shown here is derived from an EMBL/GenBank/DDBJ whole genome shotgun (WGS) entry which is preliminary data.</text>
</comment>
<evidence type="ECO:0000313" key="1">
    <source>
        <dbReference type="EMBL" id="KAL2715549.1"/>
    </source>
</evidence>
<protein>
    <submittedName>
        <fullName evidence="1">Uncharacterized protein</fullName>
    </submittedName>
</protein>
<gene>
    <name evidence="1" type="ORF">V1478_015247</name>
</gene>
<sequence>MNKFCKYLVDLESAVIVKAYISTSYSHQVTKQRCMLFYEKHDIIVGFDRRYKPVLFGEDHNFEK</sequence>
<name>A0ABD2A4K5_VESSQ</name>
<dbReference type="Proteomes" id="UP001607302">
    <property type="component" value="Unassembled WGS sequence"/>
</dbReference>